<proteinExistence type="predicted"/>
<name>A0A1I7T170_9PELO</name>
<dbReference type="Proteomes" id="UP000095282">
    <property type="component" value="Unplaced"/>
</dbReference>
<dbReference type="STRING" id="1561998.A0A1I7T170"/>
<evidence type="ECO:0000256" key="1">
    <source>
        <dbReference type="ARBA" id="ARBA00022763"/>
    </source>
</evidence>
<sequence length="521" mass="59946">MEEEEAEENSHLNDSFGNKEGLELLDYERSTLAKTLPASVLFVVASGLGLERLFLEHLILFSDRRLLALVLNTNEHDESYFVSKLKEHGVDCEPKVINSDVSMKDRQSIYLEGGVQFCSSRVLLVDLLQNRIPTDRIAAVFVYRAHQTLNTFQDSFILRLYREKKPDGMVKAFTDVPNTLSSLGQLQRLVDRLYVRHVELLPRFSNIIETELSRYQLKTAIFSVDVPTALRRVHRTLIEFIKVCVRDLRTSSTSGKQADEQNEEMIHVPWATTMLEKRLRDRRGQISEKQQRLLNDLASLREILQLSENMDVATVLSRLQILKNDRTVLEEHSGWLLSPSFSRIMEDLLTIAGVTNGKGDQKKFSIPAKWTVLAEILREIKNLHVEKKDYKDAAASILVISSSEDLSRQVTDVVRYGIEKMKWLTWRQLGYKSTQDMPDDDPLWEPDMISQLLRSSLDVESKSEVIANVQKNQKTTARAAQKRRRHAEQLSGFSSDSRIQTNLIQFGILQYKRRKSGNEQR</sequence>
<organism evidence="4 5">
    <name type="scientific">Caenorhabditis tropicalis</name>
    <dbReference type="NCBI Taxonomy" id="1561998"/>
    <lineage>
        <taxon>Eukaryota</taxon>
        <taxon>Metazoa</taxon>
        <taxon>Ecdysozoa</taxon>
        <taxon>Nematoda</taxon>
        <taxon>Chromadorea</taxon>
        <taxon>Rhabditida</taxon>
        <taxon>Rhabditina</taxon>
        <taxon>Rhabditomorpha</taxon>
        <taxon>Rhabditoidea</taxon>
        <taxon>Rhabditidae</taxon>
        <taxon>Peloderinae</taxon>
        <taxon>Caenorhabditis</taxon>
    </lineage>
</organism>
<dbReference type="GO" id="GO:0000724">
    <property type="term" value="P:double-strand break repair via homologous recombination"/>
    <property type="evidence" value="ECO:0007669"/>
    <property type="project" value="TreeGrafter"/>
</dbReference>
<dbReference type="PANTHER" id="PTHR10150:SF0">
    <property type="entry name" value="DNA REPAIR ENDONUCLEASE XPF"/>
    <property type="match status" value="1"/>
</dbReference>
<accession>A0A1I7T170</accession>
<dbReference type="GO" id="GO:0003684">
    <property type="term" value="F:damaged DNA binding"/>
    <property type="evidence" value="ECO:0007669"/>
    <property type="project" value="TreeGrafter"/>
</dbReference>
<reference evidence="5" key="1">
    <citation type="submission" date="2016-11" db="UniProtKB">
        <authorList>
            <consortium name="WormBaseParasite"/>
        </authorList>
    </citation>
    <scope>IDENTIFICATION</scope>
</reference>
<evidence type="ECO:0000313" key="5">
    <source>
        <dbReference type="WBParaSite" id="Csp11.Scaffold458.g1424.t1"/>
    </source>
</evidence>
<keyword evidence="1" id="KW-0227">DNA damage</keyword>
<dbReference type="AlphaFoldDB" id="A0A1I7T170"/>
<dbReference type="PANTHER" id="PTHR10150">
    <property type="entry name" value="DNA REPAIR ENDONUCLEASE XPF"/>
    <property type="match status" value="1"/>
</dbReference>
<evidence type="ECO:0000256" key="2">
    <source>
        <dbReference type="ARBA" id="ARBA00022801"/>
    </source>
</evidence>
<protein>
    <submittedName>
        <fullName evidence="5">ERCC4 domain-containing protein</fullName>
    </submittedName>
</protein>
<keyword evidence="3" id="KW-0234">DNA repair</keyword>
<dbReference type="GO" id="GO:0000712">
    <property type="term" value="P:resolution of meiotic recombination intermediates"/>
    <property type="evidence" value="ECO:0007669"/>
    <property type="project" value="TreeGrafter"/>
</dbReference>
<dbReference type="GO" id="GO:0003697">
    <property type="term" value="F:single-stranded DNA binding"/>
    <property type="evidence" value="ECO:0007669"/>
    <property type="project" value="TreeGrafter"/>
</dbReference>
<dbReference type="GO" id="GO:0000110">
    <property type="term" value="C:nucleotide-excision repair factor 1 complex"/>
    <property type="evidence" value="ECO:0007669"/>
    <property type="project" value="TreeGrafter"/>
</dbReference>
<dbReference type="eggNOG" id="KOG0442">
    <property type="taxonomic scope" value="Eukaryota"/>
</dbReference>
<keyword evidence="4" id="KW-1185">Reference proteome</keyword>
<keyword evidence="2" id="KW-0378">Hydrolase</keyword>
<dbReference type="GO" id="GO:0000014">
    <property type="term" value="F:single-stranded DNA endodeoxyribonuclease activity"/>
    <property type="evidence" value="ECO:0007669"/>
    <property type="project" value="TreeGrafter"/>
</dbReference>
<evidence type="ECO:0000313" key="4">
    <source>
        <dbReference type="Proteomes" id="UP000095282"/>
    </source>
</evidence>
<evidence type="ECO:0000256" key="3">
    <source>
        <dbReference type="ARBA" id="ARBA00023204"/>
    </source>
</evidence>
<dbReference type="WBParaSite" id="Csp11.Scaffold458.g1424.t1">
    <property type="protein sequence ID" value="Csp11.Scaffold458.g1424.t1"/>
    <property type="gene ID" value="Csp11.Scaffold458.g1424"/>
</dbReference>
<dbReference type="GO" id="GO:1901255">
    <property type="term" value="P:nucleotide-excision repair involved in interstrand cross-link repair"/>
    <property type="evidence" value="ECO:0007669"/>
    <property type="project" value="TreeGrafter"/>
</dbReference>